<dbReference type="InterPro" id="IPR008929">
    <property type="entry name" value="Chondroitin_lyas"/>
</dbReference>
<protein>
    <submittedName>
        <fullName evidence="3">Chondroitin AC/alginate lyase</fullName>
    </submittedName>
</protein>
<dbReference type="EMBL" id="JARJCN010000020">
    <property type="protein sequence ID" value="KAJ7091353.1"/>
    <property type="molecule type" value="Genomic_DNA"/>
</dbReference>
<keyword evidence="2" id="KW-0812">Transmembrane</keyword>
<dbReference type="Gene3D" id="1.50.10.100">
    <property type="entry name" value="Chondroitin AC/alginate lyase"/>
    <property type="match status" value="1"/>
</dbReference>
<dbReference type="PANTHER" id="PTHR38045">
    <property type="entry name" value="CHROMOSOME 1, WHOLE GENOME SHOTGUN SEQUENCE"/>
    <property type="match status" value="1"/>
</dbReference>
<dbReference type="AlphaFoldDB" id="A0AAD6UA49"/>
<keyword evidence="3" id="KW-0456">Lyase</keyword>
<dbReference type="Proteomes" id="UP001222325">
    <property type="component" value="Unassembled WGS sequence"/>
</dbReference>
<proteinExistence type="predicted"/>
<sequence length="772" mass="83289">MSYNPLESAHQSHQVYQDHDPSFSQSTGFLAPQPASKPKTSKWIRVGIPVAVAVIVAAAVVAGVVASRKSKSSSANSPAAAAAASASSASAKLAAGIFATATNSEYMIPIYPSTTNTAAYTAPTFNSAASGWPADPFAPSNPSVLSVRPDRPRLIAPAYKWAALPSLIASDPYLALWNASIFNNASQYDALPVVPYFDDGDSGILDVARQVKQRVKAFSYVYRMTNNTHWVDRTWEELQNAAGNGTTPWGPDVDRWNSAHFLDTAELSAAYGIAYDWLYDIWTPTQKSSIMSSLITLGLEPGVQALTNSSIFTGWWAKNIEGNWNCVCNNGLTMASLAILGDDTSGIASQLLGLTVENAKANCAFAVSSDGTWSETADYWYFGTTGHAEMASSLVTATGSDYGLFSVNPNLWQVGLFHMYGQGATSLFNWGDNGPNKYTATANSLILYASQFNQPQFALFQRDQHDSADPWNMFWYNPQVSGAFWDGLPLDRAFDNSTDQWMSMRSSWTDGNALFVGIKAGTLQGHQTHNDLDVGDFVLDALGTRWAGELGDGDYLSPDYFSNDTQGSARWMYYRKMTEGQNTILIGATNQNVAAKPTINHGTSNTTQGSSTVFTPPSDSTAFFTTDMTSAYFSATSVKRGIRLLNGRKQVLLQDEITATASVMWRMHTNATVSISGTSATLTLDGKTMDVSIVNAPDGATFTKSDATRLSTDVTPPAADQPNPGVTVLLISLPAGTYNLQVLFNPQWNDGTKFVTPPSVALDSWTLRSHDT</sequence>
<keyword evidence="2" id="KW-1133">Transmembrane helix</keyword>
<evidence type="ECO:0000313" key="3">
    <source>
        <dbReference type="EMBL" id="KAJ7091353.1"/>
    </source>
</evidence>
<reference evidence="3" key="1">
    <citation type="submission" date="2023-03" db="EMBL/GenBank/DDBJ databases">
        <title>Massive genome expansion in bonnet fungi (Mycena s.s.) driven by repeated elements and novel gene families across ecological guilds.</title>
        <authorList>
            <consortium name="Lawrence Berkeley National Laboratory"/>
            <person name="Harder C.B."/>
            <person name="Miyauchi S."/>
            <person name="Viragh M."/>
            <person name="Kuo A."/>
            <person name="Thoen E."/>
            <person name="Andreopoulos B."/>
            <person name="Lu D."/>
            <person name="Skrede I."/>
            <person name="Drula E."/>
            <person name="Henrissat B."/>
            <person name="Morin E."/>
            <person name="Kohler A."/>
            <person name="Barry K."/>
            <person name="LaButti K."/>
            <person name="Morin E."/>
            <person name="Salamov A."/>
            <person name="Lipzen A."/>
            <person name="Mereny Z."/>
            <person name="Hegedus B."/>
            <person name="Baldrian P."/>
            <person name="Stursova M."/>
            <person name="Weitz H."/>
            <person name="Taylor A."/>
            <person name="Grigoriev I.V."/>
            <person name="Nagy L.G."/>
            <person name="Martin F."/>
            <person name="Kauserud H."/>
        </authorList>
    </citation>
    <scope>NUCLEOTIDE SEQUENCE</scope>
    <source>
        <strain evidence="3">CBHHK173m</strain>
    </source>
</reference>
<accession>A0AAD6UA49</accession>
<feature type="region of interest" description="Disordered" evidence="1">
    <location>
        <begin position="1"/>
        <end position="37"/>
    </location>
</feature>
<dbReference type="GO" id="GO:0016829">
    <property type="term" value="F:lyase activity"/>
    <property type="evidence" value="ECO:0007669"/>
    <property type="project" value="UniProtKB-KW"/>
</dbReference>
<feature type="transmembrane region" description="Helical" evidence="2">
    <location>
        <begin position="46"/>
        <end position="66"/>
    </location>
</feature>
<dbReference type="Gene3D" id="2.70.98.70">
    <property type="match status" value="1"/>
</dbReference>
<evidence type="ECO:0000256" key="2">
    <source>
        <dbReference type="SAM" id="Phobius"/>
    </source>
</evidence>
<gene>
    <name evidence="3" type="ORF">B0H15DRAFT_835593</name>
</gene>
<evidence type="ECO:0000313" key="4">
    <source>
        <dbReference type="Proteomes" id="UP001222325"/>
    </source>
</evidence>
<evidence type="ECO:0000256" key="1">
    <source>
        <dbReference type="SAM" id="MobiDB-lite"/>
    </source>
</evidence>
<organism evidence="3 4">
    <name type="scientific">Mycena belliarum</name>
    <dbReference type="NCBI Taxonomy" id="1033014"/>
    <lineage>
        <taxon>Eukaryota</taxon>
        <taxon>Fungi</taxon>
        <taxon>Dikarya</taxon>
        <taxon>Basidiomycota</taxon>
        <taxon>Agaricomycotina</taxon>
        <taxon>Agaricomycetes</taxon>
        <taxon>Agaricomycetidae</taxon>
        <taxon>Agaricales</taxon>
        <taxon>Marasmiineae</taxon>
        <taxon>Mycenaceae</taxon>
        <taxon>Mycena</taxon>
    </lineage>
</organism>
<dbReference type="SUPFAM" id="SSF48230">
    <property type="entry name" value="Chondroitin AC/alginate lyase"/>
    <property type="match status" value="1"/>
</dbReference>
<keyword evidence="4" id="KW-1185">Reference proteome</keyword>
<feature type="compositionally biased region" description="Polar residues" evidence="1">
    <location>
        <begin position="1"/>
        <end position="15"/>
    </location>
</feature>
<keyword evidence="2" id="KW-0472">Membrane</keyword>
<name>A0AAD6UA49_9AGAR</name>
<comment type="caution">
    <text evidence="3">The sequence shown here is derived from an EMBL/GenBank/DDBJ whole genome shotgun (WGS) entry which is preliminary data.</text>
</comment>
<dbReference type="PANTHER" id="PTHR38045:SF1">
    <property type="entry name" value="HEPARINASE II_III-LIKE PROTEIN"/>
    <property type="match status" value="1"/>
</dbReference>